<gene>
    <name evidence="2" type="ORF">JDO7802_00871</name>
</gene>
<evidence type="ECO:0000313" key="2">
    <source>
        <dbReference type="EMBL" id="CTQ48863.1"/>
    </source>
</evidence>
<proteinExistence type="predicted"/>
<dbReference type="Gene3D" id="3.10.180.10">
    <property type="entry name" value="2,3-Dihydroxybiphenyl 1,2-Dioxygenase, domain 1"/>
    <property type="match status" value="1"/>
</dbReference>
<dbReference type="PROSITE" id="PS51819">
    <property type="entry name" value="VOC"/>
    <property type="match status" value="1"/>
</dbReference>
<reference evidence="2 3" key="1">
    <citation type="submission" date="2015-07" db="EMBL/GenBank/DDBJ databases">
        <authorList>
            <person name="Noorani M."/>
        </authorList>
    </citation>
    <scope>NUCLEOTIDE SEQUENCE [LARGE SCALE GENOMIC DNA]</scope>
    <source>
        <strain evidence="2 3">CECT 7802</strain>
    </source>
</reference>
<dbReference type="Pfam" id="PF22659">
    <property type="entry name" value="YycE-like_C"/>
    <property type="match status" value="1"/>
</dbReference>
<dbReference type="InterPro" id="IPR058998">
    <property type="entry name" value="YycE-like_N"/>
</dbReference>
<protein>
    <submittedName>
        <fullName evidence="2">Glyoxalase-like domain protein</fullName>
    </submittedName>
</protein>
<dbReference type="OrthoDB" id="8018325at2"/>
<sequence>MTPVLRIARASDDFEGVLRFYERGLGFDVLARFADHDGFDGLILGHPNGPWHLEFTRHPDHVAPPPPGPESLLVLYLPDPSAWRAAVARMTGAGFDPVPALNPYWNMRGHTFADPEGWRVVLQNAGWSV</sequence>
<dbReference type="InterPro" id="IPR037523">
    <property type="entry name" value="VOC_core"/>
</dbReference>
<evidence type="ECO:0000313" key="3">
    <source>
        <dbReference type="Proteomes" id="UP000049222"/>
    </source>
</evidence>
<dbReference type="AlphaFoldDB" id="A0A0M6YH88"/>
<feature type="domain" description="VOC" evidence="1">
    <location>
        <begin position="3"/>
        <end position="125"/>
    </location>
</feature>
<dbReference type="Pfam" id="PF22658">
    <property type="entry name" value="YycE-like_N"/>
    <property type="match status" value="1"/>
</dbReference>
<dbReference type="InterPro" id="IPR058997">
    <property type="entry name" value="YycE-like_C"/>
</dbReference>
<name>A0A0M6YH88_9RHOB</name>
<evidence type="ECO:0000259" key="1">
    <source>
        <dbReference type="PROSITE" id="PS51819"/>
    </source>
</evidence>
<keyword evidence="3" id="KW-1185">Reference proteome</keyword>
<dbReference type="CDD" id="cd06587">
    <property type="entry name" value="VOC"/>
    <property type="match status" value="1"/>
</dbReference>
<dbReference type="SUPFAM" id="SSF54593">
    <property type="entry name" value="Glyoxalase/Bleomycin resistance protein/Dihydroxybiphenyl dioxygenase"/>
    <property type="match status" value="1"/>
</dbReference>
<organism evidence="2 3">
    <name type="scientific">Jannaschia donghaensis</name>
    <dbReference type="NCBI Taxonomy" id="420998"/>
    <lineage>
        <taxon>Bacteria</taxon>
        <taxon>Pseudomonadati</taxon>
        <taxon>Pseudomonadota</taxon>
        <taxon>Alphaproteobacteria</taxon>
        <taxon>Rhodobacterales</taxon>
        <taxon>Roseobacteraceae</taxon>
        <taxon>Jannaschia</taxon>
    </lineage>
</organism>
<dbReference type="EMBL" id="CXSU01000005">
    <property type="protein sequence ID" value="CTQ48863.1"/>
    <property type="molecule type" value="Genomic_DNA"/>
</dbReference>
<accession>A0A0M6YH88</accession>
<dbReference type="Proteomes" id="UP000049222">
    <property type="component" value="Unassembled WGS sequence"/>
</dbReference>
<dbReference type="InterPro" id="IPR029068">
    <property type="entry name" value="Glyas_Bleomycin-R_OHBP_Dase"/>
</dbReference>
<dbReference type="STRING" id="420998.JDO7802_00871"/>